<keyword evidence="2" id="KW-0808">Transferase</keyword>
<feature type="binding site" evidence="5">
    <location>
        <position position="62"/>
    </location>
    <ligand>
        <name>UTP</name>
        <dbReference type="ChEBI" id="CHEBI:46398"/>
    </ligand>
</feature>
<dbReference type="GO" id="GO:0003983">
    <property type="term" value="F:UTP:glucose-1-phosphate uridylyltransferase activity"/>
    <property type="evidence" value="ECO:0007669"/>
    <property type="project" value="InterPro"/>
</dbReference>
<dbReference type="GO" id="GO:0006011">
    <property type="term" value="P:UDP-alpha-D-glucose metabolic process"/>
    <property type="evidence" value="ECO:0007669"/>
    <property type="project" value="InterPro"/>
</dbReference>
<evidence type="ECO:0000256" key="5">
    <source>
        <dbReference type="PIRSR" id="PIRSR000806-2"/>
    </source>
</evidence>
<evidence type="ECO:0000313" key="7">
    <source>
        <dbReference type="Proteomes" id="UP000603434"/>
    </source>
</evidence>
<dbReference type="PIRSF" id="PIRSF000806">
    <property type="entry name" value="UDPGP"/>
    <property type="match status" value="1"/>
</dbReference>
<organism evidence="6 7">
    <name type="scientific">Candidatus Desulfatibia profunda</name>
    <dbReference type="NCBI Taxonomy" id="2841695"/>
    <lineage>
        <taxon>Bacteria</taxon>
        <taxon>Pseudomonadati</taxon>
        <taxon>Thermodesulfobacteriota</taxon>
        <taxon>Desulfobacteria</taxon>
        <taxon>Desulfobacterales</taxon>
        <taxon>Desulfobacterales incertae sedis</taxon>
        <taxon>Candidatus Desulfatibia</taxon>
    </lineage>
</organism>
<dbReference type="Pfam" id="PF01704">
    <property type="entry name" value="UDPGP"/>
    <property type="match status" value="1"/>
</dbReference>
<dbReference type="FunFam" id="2.160.10.10:FF:000001">
    <property type="entry name" value="UTP--glucose-1-phosphate uridylyltransferase"/>
    <property type="match status" value="1"/>
</dbReference>
<dbReference type="InterPro" id="IPR002618">
    <property type="entry name" value="UDPGP_fam"/>
</dbReference>
<dbReference type="EMBL" id="JACNJH010000258">
    <property type="protein sequence ID" value="MBC8363127.1"/>
    <property type="molecule type" value="Genomic_DNA"/>
</dbReference>
<name>A0A8J6TK66_9BACT</name>
<feature type="binding site" evidence="5">
    <location>
        <position position="177"/>
    </location>
    <ligand>
        <name>UTP</name>
        <dbReference type="ChEBI" id="CHEBI:46398"/>
    </ligand>
</feature>
<gene>
    <name evidence="6" type="ORF">H8E23_17215</name>
</gene>
<dbReference type="SUPFAM" id="SSF53448">
    <property type="entry name" value="Nucleotide-diphospho-sugar transferases"/>
    <property type="match status" value="1"/>
</dbReference>
<dbReference type="Gene3D" id="2.160.10.10">
    <property type="entry name" value="Hexapeptide repeat proteins"/>
    <property type="match status" value="1"/>
</dbReference>
<comment type="caution">
    <text evidence="6">The sequence shown here is derived from an EMBL/GenBank/DDBJ whole genome shotgun (WGS) entry which is preliminary data.</text>
</comment>
<dbReference type="InterPro" id="IPR016267">
    <property type="entry name" value="UDPGP_trans"/>
</dbReference>
<comment type="similarity">
    <text evidence="1">Belongs to the UDPGP type 1 family.</text>
</comment>
<feature type="binding site" evidence="5">
    <location>
        <position position="146"/>
    </location>
    <ligand>
        <name>UTP</name>
        <dbReference type="ChEBI" id="CHEBI:46398"/>
    </ligand>
</feature>
<feature type="binding site" evidence="5">
    <location>
        <position position="322"/>
    </location>
    <ligand>
        <name>UTP</name>
        <dbReference type="ChEBI" id="CHEBI:46398"/>
    </ligand>
</feature>
<dbReference type="Proteomes" id="UP000603434">
    <property type="component" value="Unassembled WGS sequence"/>
</dbReference>
<sequence>QILAGETGLISGREIEPVAAAEVEDASRIKRYAAAGKQALNQTVTIKLNGGLGTSMGLTGAKSLLEVKNGATFLEMMLMQAARSEVKLALMNSYSTHDDTMAALAKMKPSEVPLVFLQNKFPKILRKDLSPAAWPQNPTLEWNPPGHGDIYSAIYTSGRLKHLLDKGIAYAFISNSDNLGATMDTALLGYFSEHNFPFMMEVARRTPADVKGGHIARHKDGRLILREAAQCPQDEIDAFRDIHLYGFFNTNNIWINLKVLEDLIEKYGVVKLPMIRNPKTLDPRDENSPEVYQVEAAMGAAISLFEGATVIQIPDFRFFPVKKCNDLLAIRSDRFVFSKEKTLSINPAVRYERIEIDLDPTYYGKVDLFNQRFSEQVPSLIECESLKIRGDVRFESGVKIKGRVVIKNSSSKQALVKEGTVIDDNLIFG</sequence>
<keyword evidence="3 6" id="KW-0548">Nucleotidyltransferase</keyword>
<evidence type="ECO:0000256" key="1">
    <source>
        <dbReference type="ARBA" id="ARBA00010401"/>
    </source>
</evidence>
<dbReference type="PANTHER" id="PTHR43511">
    <property type="match status" value="1"/>
</dbReference>
<accession>A0A8J6TK66</accession>
<feature type="binding site" evidence="4">
    <location>
        <position position="147"/>
    </location>
    <ligand>
        <name>substrate</name>
    </ligand>
</feature>
<dbReference type="Gene3D" id="3.90.550.10">
    <property type="entry name" value="Spore Coat Polysaccharide Biosynthesis Protein SpsA, Chain A"/>
    <property type="match status" value="1"/>
</dbReference>
<reference evidence="6 7" key="1">
    <citation type="submission" date="2020-08" db="EMBL/GenBank/DDBJ databases">
        <title>Bridging the membrane lipid divide: bacteria of the FCB group superphylum have the potential to synthesize archaeal ether lipids.</title>
        <authorList>
            <person name="Villanueva L."/>
            <person name="Von Meijenfeldt F.A.B."/>
            <person name="Westbye A.B."/>
            <person name="Yadav S."/>
            <person name="Hopmans E.C."/>
            <person name="Dutilh B.E."/>
            <person name="Sinninghe Damste J.S."/>
        </authorList>
    </citation>
    <scope>NUCLEOTIDE SEQUENCE [LARGE SCALE GENOMIC DNA]</scope>
    <source>
        <strain evidence="6">NIOZ-UU30</strain>
    </source>
</reference>
<feature type="non-terminal residue" evidence="6">
    <location>
        <position position="1"/>
    </location>
</feature>
<evidence type="ECO:0000313" key="6">
    <source>
        <dbReference type="EMBL" id="MBC8363127.1"/>
    </source>
</evidence>
<evidence type="ECO:0000256" key="3">
    <source>
        <dbReference type="ARBA" id="ARBA00022695"/>
    </source>
</evidence>
<protein>
    <submittedName>
        <fullName evidence="6">UTP--glucose-1-phosphate uridylyltransferase</fullName>
    </submittedName>
</protein>
<evidence type="ECO:0000256" key="2">
    <source>
        <dbReference type="ARBA" id="ARBA00022679"/>
    </source>
</evidence>
<feature type="binding site" evidence="5">
    <location>
        <position position="118"/>
    </location>
    <ligand>
        <name>UTP</name>
        <dbReference type="ChEBI" id="CHEBI:46398"/>
    </ligand>
</feature>
<dbReference type="AlphaFoldDB" id="A0A8J6TK66"/>
<proteinExistence type="inferred from homology"/>
<evidence type="ECO:0000256" key="4">
    <source>
        <dbReference type="PIRSR" id="PIRSR000806-1"/>
    </source>
</evidence>
<dbReference type="InterPro" id="IPR029044">
    <property type="entry name" value="Nucleotide-diphossugar_trans"/>
</dbReference>